<evidence type="ECO:0000256" key="2">
    <source>
        <dbReference type="ARBA" id="ARBA00011838"/>
    </source>
</evidence>
<dbReference type="SUPFAM" id="SSF55129">
    <property type="entry name" value="Ribosomal protein L30p/L7e"/>
    <property type="match status" value="1"/>
</dbReference>
<dbReference type="GO" id="GO:0022625">
    <property type="term" value="C:cytosolic large ribosomal subunit"/>
    <property type="evidence" value="ECO:0007669"/>
    <property type="project" value="TreeGrafter"/>
</dbReference>
<dbReference type="PANTHER" id="PTHR15892:SF2">
    <property type="entry name" value="LARGE RIBOSOMAL SUBUNIT PROTEIN UL30M"/>
    <property type="match status" value="1"/>
</dbReference>
<sequence length="60" mass="6402">MADKVKVTLVKSTIGAVPKNKRIVEALGLRKPGQSVELPNNAATQGAVRKVAHLVKVEEI</sequence>
<dbReference type="GO" id="GO:0006412">
    <property type="term" value="P:translation"/>
    <property type="evidence" value="ECO:0007669"/>
    <property type="project" value="UniProtKB-UniRule"/>
</dbReference>
<comment type="caution">
    <text evidence="7">The sequence shown here is derived from an EMBL/GenBank/DDBJ whole genome shotgun (WGS) entry which is preliminary data.</text>
</comment>
<keyword evidence="4 5" id="KW-0687">Ribonucleoprotein</keyword>
<dbReference type="HAMAP" id="MF_01371_B">
    <property type="entry name" value="Ribosomal_uL30_B"/>
    <property type="match status" value="1"/>
</dbReference>
<evidence type="ECO:0000313" key="8">
    <source>
        <dbReference type="Proteomes" id="UP000460257"/>
    </source>
</evidence>
<dbReference type="InterPro" id="IPR036919">
    <property type="entry name" value="Ribo_uL30_ferredoxin-like_sf"/>
</dbReference>
<dbReference type="GO" id="GO:0003735">
    <property type="term" value="F:structural constituent of ribosome"/>
    <property type="evidence" value="ECO:0007669"/>
    <property type="project" value="InterPro"/>
</dbReference>
<dbReference type="Gene3D" id="3.30.1390.20">
    <property type="entry name" value="Ribosomal protein L30, ferredoxin-like fold domain"/>
    <property type="match status" value="1"/>
</dbReference>
<keyword evidence="3 5" id="KW-0689">Ribosomal protein</keyword>
<evidence type="ECO:0000256" key="4">
    <source>
        <dbReference type="ARBA" id="ARBA00023274"/>
    </source>
</evidence>
<dbReference type="NCBIfam" id="TIGR01308">
    <property type="entry name" value="rpmD_bact"/>
    <property type="match status" value="1"/>
</dbReference>
<dbReference type="InterPro" id="IPR016082">
    <property type="entry name" value="Ribosomal_uL30_ferredoxin-like"/>
</dbReference>
<dbReference type="Pfam" id="PF00327">
    <property type="entry name" value="Ribosomal_L30"/>
    <property type="match status" value="1"/>
</dbReference>
<dbReference type="PANTHER" id="PTHR15892">
    <property type="entry name" value="MITOCHONDRIAL RIBOSOMAL PROTEIN L30"/>
    <property type="match status" value="1"/>
</dbReference>
<dbReference type="PIRSF" id="PIRSF002211">
    <property type="entry name" value="Ribosomal_L30_bac-type"/>
    <property type="match status" value="1"/>
</dbReference>
<feature type="domain" description="Large ribosomal subunit protein uL30-like ferredoxin-like fold" evidence="6">
    <location>
        <begin position="5"/>
        <end position="55"/>
    </location>
</feature>
<gene>
    <name evidence="5 7" type="primary">rpmD</name>
    <name evidence="7" type="ORF">FRC54_00260</name>
</gene>
<evidence type="ECO:0000256" key="3">
    <source>
        <dbReference type="ARBA" id="ARBA00022980"/>
    </source>
</evidence>
<evidence type="ECO:0000256" key="1">
    <source>
        <dbReference type="ARBA" id="ARBA00007594"/>
    </source>
</evidence>
<dbReference type="AlphaFoldDB" id="A0A6N7IXH1"/>
<evidence type="ECO:0000313" key="7">
    <source>
        <dbReference type="EMBL" id="MQN00428.1"/>
    </source>
</evidence>
<accession>A0A6N7IXH1</accession>
<name>A0A6N7IXH1_9FIRM</name>
<protein>
    <recommendedName>
        <fullName evidence="5">Large ribosomal subunit protein uL30</fullName>
    </recommendedName>
</protein>
<proteinExistence type="inferred from homology"/>
<dbReference type="CDD" id="cd01658">
    <property type="entry name" value="Ribosomal_L30"/>
    <property type="match status" value="1"/>
</dbReference>
<comment type="similarity">
    <text evidence="1 5">Belongs to the universal ribosomal protein uL30 family.</text>
</comment>
<dbReference type="EMBL" id="VOGC01000001">
    <property type="protein sequence ID" value="MQN00428.1"/>
    <property type="molecule type" value="Genomic_DNA"/>
</dbReference>
<dbReference type="InterPro" id="IPR005996">
    <property type="entry name" value="Ribosomal_uL30_bac-type"/>
</dbReference>
<comment type="subunit">
    <text evidence="2 5">Part of the 50S ribosomal subunit.</text>
</comment>
<evidence type="ECO:0000256" key="5">
    <source>
        <dbReference type="HAMAP-Rule" id="MF_01371"/>
    </source>
</evidence>
<organism evidence="7 8">
    <name type="scientific">Candidatus Weimeria bifida</name>
    <dbReference type="NCBI Taxonomy" id="2599074"/>
    <lineage>
        <taxon>Bacteria</taxon>
        <taxon>Bacillati</taxon>
        <taxon>Bacillota</taxon>
        <taxon>Clostridia</taxon>
        <taxon>Lachnospirales</taxon>
        <taxon>Lachnospiraceae</taxon>
        <taxon>Candidatus Weimeria</taxon>
    </lineage>
</organism>
<keyword evidence="8" id="KW-1185">Reference proteome</keyword>
<evidence type="ECO:0000259" key="6">
    <source>
        <dbReference type="Pfam" id="PF00327"/>
    </source>
</evidence>
<dbReference type="Proteomes" id="UP000460257">
    <property type="component" value="Unassembled WGS sequence"/>
</dbReference>
<reference evidence="7" key="1">
    <citation type="journal article" date="2020" name="Appl. Environ. Microbiol.">
        <title>Medium-Chain Fatty Acid Synthesis by 'Candidatus Weimeria bifida' gen. nov., sp. nov., and 'Candidatus Pseudoramibacter fermentans' sp. nov.</title>
        <authorList>
            <person name="Scarborough M.J."/>
            <person name="Myers K.S."/>
            <person name="Donohue T.J."/>
            <person name="Noguera D.R."/>
        </authorList>
    </citation>
    <scope>NUCLEOTIDE SEQUENCE</scope>
    <source>
        <strain evidence="7">LCO1.1</strain>
    </source>
</reference>